<dbReference type="AlphaFoldDB" id="A0A1R1C3G3"/>
<dbReference type="Proteomes" id="UP000187134">
    <property type="component" value="Unassembled WGS sequence"/>
</dbReference>
<dbReference type="EMBL" id="MRTJ01000001">
    <property type="protein sequence ID" value="OMF16589.1"/>
    <property type="molecule type" value="Genomic_DNA"/>
</dbReference>
<dbReference type="OrthoDB" id="3696550at2"/>
<comment type="caution">
    <text evidence="1">The sequence shown here is derived from an EMBL/GenBank/DDBJ whole genome shotgun (WGS) entry which is preliminary data.</text>
</comment>
<protein>
    <recommendedName>
        <fullName evidence="3">RiboL-PSP-HEPN domain-containing protein</fullName>
    </recommendedName>
</protein>
<proteinExistence type="predicted"/>
<organism evidence="1 2">
    <name type="scientific">Paenibacillus amylolyticus</name>
    <dbReference type="NCBI Taxonomy" id="1451"/>
    <lineage>
        <taxon>Bacteria</taxon>
        <taxon>Bacillati</taxon>
        <taxon>Bacillota</taxon>
        <taxon>Bacilli</taxon>
        <taxon>Bacillales</taxon>
        <taxon>Paenibacillaceae</taxon>
        <taxon>Paenibacillus</taxon>
    </lineage>
</organism>
<evidence type="ECO:0000313" key="1">
    <source>
        <dbReference type="EMBL" id="OMF16589.1"/>
    </source>
</evidence>
<name>A0A1R1C3G3_PAEAM</name>
<sequence>MTDNYEITLKTNFSFNQIQSAVFLARSALEVAKNKNNSNDVVTRIQYESYVTGALLCTVGYLEATINEFFSNIKDENYNNNKRLKPKKRELINSMWELGIPKTAKYSILEKYQIALTLADKSPFKKGVSPYQDVYLLIQVRNAITHYEPEWVKTESEFPEKITEQALEKKLKNKFGLNSFANSPDPFFPDKCLSYEFIKWGIHSSMKLTEMFFEELDLNYPISWLLNNEIYNLNLE</sequence>
<gene>
    <name evidence="1" type="ORF">BK131_00905</name>
</gene>
<evidence type="ECO:0008006" key="3">
    <source>
        <dbReference type="Google" id="ProtNLM"/>
    </source>
</evidence>
<reference evidence="1 2" key="1">
    <citation type="submission" date="2016-11" db="EMBL/GenBank/DDBJ databases">
        <title>Paenibacillus species isolates.</title>
        <authorList>
            <person name="Beno S.M."/>
        </authorList>
    </citation>
    <scope>NUCLEOTIDE SEQUENCE [LARGE SCALE GENOMIC DNA]</scope>
    <source>
        <strain evidence="1 2">FSL H8-0246</strain>
    </source>
</reference>
<evidence type="ECO:0000313" key="2">
    <source>
        <dbReference type="Proteomes" id="UP000187134"/>
    </source>
</evidence>
<accession>A0A1R1C3G3</accession>
<dbReference type="RefSeq" id="WP_076330114.1">
    <property type="nucleotide sequence ID" value="NZ_MRTJ01000001.1"/>
</dbReference>